<keyword evidence="1" id="KW-0378">Hydrolase</keyword>
<protein>
    <submittedName>
        <fullName evidence="1">MCM DNA helicase complex subunit</fullName>
        <ecNumber evidence="1">3.6.4.12</ecNumber>
    </submittedName>
</protein>
<dbReference type="Proteomes" id="UP001140087">
    <property type="component" value="Unassembled WGS sequence"/>
</dbReference>
<keyword evidence="1" id="KW-0067">ATP-binding</keyword>
<keyword evidence="1" id="KW-0547">Nucleotide-binding</keyword>
<name>A0ACC1LC73_9FUNG</name>
<proteinExistence type="predicted"/>
<evidence type="ECO:0000313" key="2">
    <source>
        <dbReference type="Proteomes" id="UP001140087"/>
    </source>
</evidence>
<keyword evidence="1" id="KW-0347">Helicase</keyword>
<dbReference type="EC" id="3.6.4.12" evidence="1"/>
<keyword evidence="2" id="KW-1185">Reference proteome</keyword>
<dbReference type="EMBL" id="JANBUN010000238">
    <property type="protein sequence ID" value="KAJ2805490.1"/>
    <property type="molecule type" value="Genomic_DNA"/>
</dbReference>
<accession>A0ACC1LC73</accession>
<reference evidence="1" key="1">
    <citation type="submission" date="2022-07" db="EMBL/GenBank/DDBJ databases">
        <title>Phylogenomic reconstructions and comparative analyses of Kickxellomycotina fungi.</title>
        <authorList>
            <person name="Reynolds N.K."/>
            <person name="Stajich J.E."/>
            <person name="Barry K."/>
            <person name="Grigoriev I.V."/>
            <person name="Crous P."/>
            <person name="Smith M.E."/>
        </authorList>
    </citation>
    <scope>NUCLEOTIDE SEQUENCE</scope>
    <source>
        <strain evidence="1">BCRC 34780</strain>
    </source>
</reference>
<evidence type="ECO:0000313" key="1">
    <source>
        <dbReference type="EMBL" id="KAJ2805490.1"/>
    </source>
</evidence>
<gene>
    <name evidence="1" type="primary">MCM2</name>
    <name evidence="1" type="ORF">H4R21_001239</name>
</gene>
<comment type="caution">
    <text evidence="1">The sequence shown here is derived from an EMBL/GenBank/DDBJ whole genome shotgun (WGS) entry which is preliminary data.</text>
</comment>
<sequence>MKCAQCNQDVHIRLIGQHQCAQQPALPSLPPGMRARELSSFFDAPHDPARPAGRSAASDRSGVESRMFPSAYKPSFHMFDEEISAGDDFDFDTLLQSASRSRAATAVDDHVAPGPRRVPELGGSGSSMSLSSLAAGLSPDGFAQIAGRTSPTANGFSIRHDGGLSPREALSASSSGSPYSPGYGYTSPGQPAPPASLAHRAAAAAPMHPPPLARPGLRNAPHASSAGSATIGLAKNPLDVLASLVQQKPPLPQINTRGDGPGAAAARKQQQQQQSPSPLPPAARSLKSAKLDSLLDDLLGEMQALSAEVRPESDRESIGSTASAASPVDPHVAAVRDPAARSRLDSSVSSTSSSSTLSAGGILKKQPCATCGAGTVGAVVRSSGLRNGEIPPGTQAVEHQGRIYCRQADLLSDDDADGSRMPATPGGGMIFGSSSPVRAPGPAHDPALPPSSPPPFSPFPGFGQAEDDDDGLGDADDLPGQLDEAAQRDDEGEMLALDGEEEDEEGEDLFGPGMERDYRHSERLDRYEEDMLDDTDYGTMDGRERARVEARMRRRDMEEGRGVKSRIPLAFMQDYEDEARVARRAESKHAHLLDMALEVADEERAMTMDDLKDMKGRSVAAWVSESGPRQTIAREFRRFLLSYVDDRGASVYGERIRQLGAANAESLEVTYAHLARTRPLLAYFLANAPREMLGIMDDVAMDAVLTMFPDYARIRAEIHVRVAELPTTCSLRDLRQSQLNCLVRVSGVVSRRTGVFPQLKYIKFKCAKCGAVLGPFYQDAQNEVKVSMCVNCQSRGPFALDSEQTVYRNYQRLTLQETPGSVPPGRLPRHREVVLLWDLIDCAKPGEEVEVTGIYTHTLDVSLNTRQGFPVFSTVIEANHVSKRADEFAAVRLTEEDKRAIRALARDEAIGRRLVKSIAPSIYGHEQIKTALALALFGGVPKDIGGKLRTRGDINVLLLGDPGTAKSQFLKYIEGTAHRAVFTTGQGASAVGLTASVRKDPVTREWTLEGGALVLADRGVCLIDEFDKMNDADRTSIHEAMEQQSISISKAGIVTTLQARCSVIAAANPIGGRYRPVLAFSQNVELTEPILSRFDVLCVVRDEVDPVRDEMLGRFVVQSHSRSHPLFRGAAAEAEPDAAAAAQGFVPQDMLRKYIMYARENVQPRMSERYSDKVAHLYGELRRESLATASVPITVRHIESIVRLAEAHARMHLRDYVRNDDVEVAIRVALEGFISAQKLSVMKPLRRKFSKYLYTRRDHFELLYYLLGRLVQERLTFYAVRFAGALPAAVEVSKPEFESQAAALGVADCSDFYASSLFAQQMFAIDPARAVIVKTLGAGGVIA</sequence>
<organism evidence="1 2">
    <name type="scientific">Coemansia helicoidea</name>
    <dbReference type="NCBI Taxonomy" id="1286919"/>
    <lineage>
        <taxon>Eukaryota</taxon>
        <taxon>Fungi</taxon>
        <taxon>Fungi incertae sedis</taxon>
        <taxon>Zoopagomycota</taxon>
        <taxon>Kickxellomycotina</taxon>
        <taxon>Kickxellomycetes</taxon>
        <taxon>Kickxellales</taxon>
        <taxon>Kickxellaceae</taxon>
        <taxon>Coemansia</taxon>
    </lineage>
</organism>